<dbReference type="PANTHER" id="PTHR33154:SF33">
    <property type="entry name" value="TRANSCRIPTIONAL REPRESSOR SDPR"/>
    <property type="match status" value="1"/>
</dbReference>
<proteinExistence type="predicted"/>
<feature type="domain" description="HTH arsR-type" evidence="4">
    <location>
        <begin position="25"/>
        <end position="120"/>
    </location>
</feature>
<organism evidence="5 6">
    <name type="scientific">Granulicella mallensis (strain ATCC BAA-1857 / DSM 23137 / MP5ACTX8)</name>
    <dbReference type="NCBI Taxonomy" id="682795"/>
    <lineage>
        <taxon>Bacteria</taxon>
        <taxon>Pseudomonadati</taxon>
        <taxon>Acidobacteriota</taxon>
        <taxon>Terriglobia</taxon>
        <taxon>Terriglobales</taxon>
        <taxon>Acidobacteriaceae</taxon>
        <taxon>Granulicella</taxon>
    </lineage>
</organism>
<dbReference type="Gene3D" id="1.10.10.10">
    <property type="entry name" value="Winged helix-like DNA-binding domain superfamily/Winged helix DNA-binding domain"/>
    <property type="match status" value="1"/>
</dbReference>
<evidence type="ECO:0000313" key="5">
    <source>
        <dbReference type="EMBL" id="AEU36451.1"/>
    </source>
</evidence>
<evidence type="ECO:0000256" key="3">
    <source>
        <dbReference type="ARBA" id="ARBA00023163"/>
    </source>
</evidence>
<dbReference type="Proteomes" id="UP000007113">
    <property type="component" value="Chromosome"/>
</dbReference>
<dbReference type="InterPro" id="IPR036388">
    <property type="entry name" value="WH-like_DNA-bd_sf"/>
</dbReference>
<dbReference type="AlphaFoldDB" id="G8NUK0"/>
<dbReference type="PRINTS" id="PR00778">
    <property type="entry name" value="HTHARSR"/>
</dbReference>
<dbReference type="GO" id="GO:0003677">
    <property type="term" value="F:DNA binding"/>
    <property type="evidence" value="ECO:0007669"/>
    <property type="project" value="UniProtKB-KW"/>
</dbReference>
<keyword evidence="2" id="KW-0238">DNA-binding</keyword>
<accession>G8NUK0</accession>
<dbReference type="InterPro" id="IPR011991">
    <property type="entry name" value="ArsR-like_HTH"/>
</dbReference>
<name>G8NUK0_GRAMM</name>
<dbReference type="InterPro" id="IPR051081">
    <property type="entry name" value="HTH_MetalResp_TranReg"/>
</dbReference>
<dbReference type="eggNOG" id="COG0640">
    <property type="taxonomic scope" value="Bacteria"/>
</dbReference>
<dbReference type="KEGG" id="gma:AciX8_2122"/>
<evidence type="ECO:0000313" key="6">
    <source>
        <dbReference type="Proteomes" id="UP000007113"/>
    </source>
</evidence>
<dbReference type="SMART" id="SM00418">
    <property type="entry name" value="HTH_ARSR"/>
    <property type="match status" value="1"/>
</dbReference>
<dbReference type="PANTHER" id="PTHR33154">
    <property type="entry name" value="TRANSCRIPTIONAL REGULATOR, ARSR FAMILY"/>
    <property type="match status" value="1"/>
</dbReference>
<keyword evidence="1" id="KW-0805">Transcription regulation</keyword>
<dbReference type="InterPro" id="IPR036390">
    <property type="entry name" value="WH_DNA-bd_sf"/>
</dbReference>
<evidence type="ECO:0000259" key="4">
    <source>
        <dbReference type="PROSITE" id="PS50987"/>
    </source>
</evidence>
<dbReference type="PROSITE" id="PS50987">
    <property type="entry name" value="HTH_ARSR_2"/>
    <property type="match status" value="1"/>
</dbReference>
<dbReference type="SUPFAM" id="SSF46785">
    <property type="entry name" value="Winged helix' DNA-binding domain"/>
    <property type="match status" value="1"/>
</dbReference>
<dbReference type="InterPro" id="IPR001845">
    <property type="entry name" value="HTH_ArsR_DNA-bd_dom"/>
</dbReference>
<dbReference type="GO" id="GO:0003700">
    <property type="term" value="F:DNA-binding transcription factor activity"/>
    <property type="evidence" value="ECO:0007669"/>
    <property type="project" value="InterPro"/>
</dbReference>
<dbReference type="CDD" id="cd00090">
    <property type="entry name" value="HTH_ARSR"/>
    <property type="match status" value="1"/>
</dbReference>
<evidence type="ECO:0000256" key="2">
    <source>
        <dbReference type="ARBA" id="ARBA00023125"/>
    </source>
</evidence>
<dbReference type="NCBIfam" id="NF033788">
    <property type="entry name" value="HTH_metalloreg"/>
    <property type="match status" value="1"/>
</dbReference>
<dbReference type="EMBL" id="CP003130">
    <property type="protein sequence ID" value="AEU36451.1"/>
    <property type="molecule type" value="Genomic_DNA"/>
</dbReference>
<keyword evidence="3" id="KW-0804">Transcription</keyword>
<dbReference type="STRING" id="682795.AciX8_2122"/>
<protein>
    <submittedName>
        <fullName evidence="5">Transcriptional regulator, ArsR family</fullName>
    </submittedName>
</protein>
<keyword evidence="6" id="KW-1185">Reference proteome</keyword>
<dbReference type="Pfam" id="PF12840">
    <property type="entry name" value="HTH_20"/>
    <property type="match status" value="1"/>
</dbReference>
<dbReference type="HOGENOM" id="CLU_097806_3_2_0"/>
<sequence>MAIEIVGFRNVFPDSKSRLSRLIDMEKMTDDEVAQIGKALGDPNRLAIYTQIAEHEELFCGEMHAKHVISAPTLSHHLKVLTDLGLITSRKEGLNVYYRALPEKFANYLKYLGQIGSKRNR</sequence>
<evidence type="ECO:0000256" key="1">
    <source>
        <dbReference type="ARBA" id="ARBA00023015"/>
    </source>
</evidence>
<reference evidence="5 6" key="1">
    <citation type="submission" date="2011-11" db="EMBL/GenBank/DDBJ databases">
        <title>Complete sequence of Granulicella mallensis MP5ACTX8.</title>
        <authorList>
            <consortium name="US DOE Joint Genome Institute"/>
            <person name="Lucas S."/>
            <person name="Copeland A."/>
            <person name="Lapidus A."/>
            <person name="Cheng J.-F."/>
            <person name="Goodwin L."/>
            <person name="Pitluck S."/>
            <person name="Peters L."/>
            <person name="Lu M."/>
            <person name="Detter J.C."/>
            <person name="Han C."/>
            <person name="Tapia R."/>
            <person name="Land M."/>
            <person name="Hauser L."/>
            <person name="Kyrpides N."/>
            <person name="Ivanova N."/>
            <person name="Mikhailova N."/>
            <person name="Pagani I."/>
            <person name="Rawat S."/>
            <person name="Mannisto M."/>
            <person name="Haggblom M."/>
            <person name="Woyke T."/>
        </authorList>
    </citation>
    <scope>NUCLEOTIDE SEQUENCE [LARGE SCALE GENOMIC DNA]</scope>
    <source>
        <strain evidence="6">ATCC BAA-1857 / DSM 23137 / MP5ACTX8</strain>
    </source>
</reference>
<gene>
    <name evidence="5" type="ordered locus">AciX8_2122</name>
</gene>